<keyword evidence="3" id="KW-1185">Reference proteome</keyword>
<name>A0AAV2CBK1_9ROSI</name>
<protein>
    <submittedName>
        <fullName evidence="2">Uncharacterized protein</fullName>
    </submittedName>
</protein>
<sequence>MIAKRKPRTQRREQEQQTAKKGTNERGNPGAATTKTAGTMGSRFNALSGDLSPEDSTDTANNATIPSGIEQQQRVRTGATKSTHSVATNNSGKATVEKKKEKIREVPKDSTREKSILGSKKSATLKATESTPKDFPYPLSFSKEKHITHASSSNGGEQLHSVATTSPVLATQTGANEMLARDVRPGRPPNEAPMEEHPSEGEMVIQLERKDGANASPISE</sequence>
<gene>
    <name evidence="2" type="ORF">LTRI10_LOCUS1743</name>
</gene>
<dbReference type="EMBL" id="OZ034813">
    <property type="protein sequence ID" value="CAL1353875.1"/>
    <property type="molecule type" value="Genomic_DNA"/>
</dbReference>
<feature type="region of interest" description="Disordered" evidence="1">
    <location>
        <begin position="1"/>
        <end position="220"/>
    </location>
</feature>
<accession>A0AAV2CBK1</accession>
<evidence type="ECO:0000313" key="2">
    <source>
        <dbReference type="EMBL" id="CAL1353875.1"/>
    </source>
</evidence>
<reference evidence="2 3" key="1">
    <citation type="submission" date="2024-04" db="EMBL/GenBank/DDBJ databases">
        <authorList>
            <person name="Fracassetti M."/>
        </authorList>
    </citation>
    <scope>NUCLEOTIDE SEQUENCE [LARGE SCALE GENOMIC DNA]</scope>
</reference>
<feature type="compositionally biased region" description="Basic and acidic residues" evidence="1">
    <location>
        <begin position="95"/>
        <end position="115"/>
    </location>
</feature>
<evidence type="ECO:0000313" key="3">
    <source>
        <dbReference type="Proteomes" id="UP001497516"/>
    </source>
</evidence>
<feature type="compositionally biased region" description="Low complexity" evidence="1">
    <location>
        <begin position="30"/>
        <end position="41"/>
    </location>
</feature>
<feature type="compositionally biased region" description="Polar residues" evidence="1">
    <location>
        <begin position="149"/>
        <end position="175"/>
    </location>
</feature>
<dbReference type="Proteomes" id="UP001497516">
    <property type="component" value="Chromosome 1"/>
</dbReference>
<organism evidence="2 3">
    <name type="scientific">Linum trigynum</name>
    <dbReference type="NCBI Taxonomy" id="586398"/>
    <lineage>
        <taxon>Eukaryota</taxon>
        <taxon>Viridiplantae</taxon>
        <taxon>Streptophyta</taxon>
        <taxon>Embryophyta</taxon>
        <taxon>Tracheophyta</taxon>
        <taxon>Spermatophyta</taxon>
        <taxon>Magnoliopsida</taxon>
        <taxon>eudicotyledons</taxon>
        <taxon>Gunneridae</taxon>
        <taxon>Pentapetalae</taxon>
        <taxon>rosids</taxon>
        <taxon>fabids</taxon>
        <taxon>Malpighiales</taxon>
        <taxon>Linaceae</taxon>
        <taxon>Linum</taxon>
    </lineage>
</organism>
<dbReference type="AlphaFoldDB" id="A0AAV2CBK1"/>
<feature type="compositionally biased region" description="Polar residues" evidence="1">
    <location>
        <begin position="121"/>
        <end position="130"/>
    </location>
</feature>
<evidence type="ECO:0000256" key="1">
    <source>
        <dbReference type="SAM" id="MobiDB-lite"/>
    </source>
</evidence>
<feature type="compositionally biased region" description="Polar residues" evidence="1">
    <location>
        <begin position="58"/>
        <end position="93"/>
    </location>
</feature>
<proteinExistence type="predicted"/>